<protein>
    <submittedName>
        <fullName evidence="1">Uncharacterized protein</fullName>
    </submittedName>
</protein>
<accession>A0A2R6X184</accession>
<reference evidence="2" key="1">
    <citation type="journal article" date="2017" name="Cell">
        <title>Insights into land plant evolution garnered from the Marchantia polymorpha genome.</title>
        <authorList>
            <person name="Bowman J.L."/>
            <person name="Kohchi T."/>
            <person name="Yamato K.T."/>
            <person name="Jenkins J."/>
            <person name="Shu S."/>
            <person name="Ishizaki K."/>
            <person name="Yamaoka S."/>
            <person name="Nishihama R."/>
            <person name="Nakamura Y."/>
            <person name="Berger F."/>
            <person name="Adam C."/>
            <person name="Aki S.S."/>
            <person name="Althoff F."/>
            <person name="Araki T."/>
            <person name="Arteaga-Vazquez M.A."/>
            <person name="Balasubrmanian S."/>
            <person name="Barry K."/>
            <person name="Bauer D."/>
            <person name="Boehm C.R."/>
            <person name="Briginshaw L."/>
            <person name="Caballero-Perez J."/>
            <person name="Catarino B."/>
            <person name="Chen F."/>
            <person name="Chiyoda S."/>
            <person name="Chovatia M."/>
            <person name="Davies K.M."/>
            <person name="Delmans M."/>
            <person name="Demura T."/>
            <person name="Dierschke T."/>
            <person name="Dolan L."/>
            <person name="Dorantes-Acosta A.E."/>
            <person name="Eklund D.M."/>
            <person name="Florent S.N."/>
            <person name="Flores-Sandoval E."/>
            <person name="Fujiyama A."/>
            <person name="Fukuzawa H."/>
            <person name="Galik B."/>
            <person name="Grimanelli D."/>
            <person name="Grimwood J."/>
            <person name="Grossniklaus U."/>
            <person name="Hamada T."/>
            <person name="Haseloff J."/>
            <person name="Hetherington A.J."/>
            <person name="Higo A."/>
            <person name="Hirakawa Y."/>
            <person name="Hundley H.N."/>
            <person name="Ikeda Y."/>
            <person name="Inoue K."/>
            <person name="Inoue S.I."/>
            <person name="Ishida S."/>
            <person name="Jia Q."/>
            <person name="Kakita M."/>
            <person name="Kanazawa T."/>
            <person name="Kawai Y."/>
            <person name="Kawashima T."/>
            <person name="Kennedy M."/>
            <person name="Kinose K."/>
            <person name="Kinoshita T."/>
            <person name="Kohara Y."/>
            <person name="Koide E."/>
            <person name="Komatsu K."/>
            <person name="Kopischke S."/>
            <person name="Kubo M."/>
            <person name="Kyozuka J."/>
            <person name="Lagercrantz U."/>
            <person name="Lin S.S."/>
            <person name="Lindquist E."/>
            <person name="Lipzen A.M."/>
            <person name="Lu C.W."/>
            <person name="De Luna E."/>
            <person name="Martienssen R.A."/>
            <person name="Minamino N."/>
            <person name="Mizutani M."/>
            <person name="Mizutani M."/>
            <person name="Mochizuki N."/>
            <person name="Monte I."/>
            <person name="Mosher R."/>
            <person name="Nagasaki H."/>
            <person name="Nakagami H."/>
            <person name="Naramoto S."/>
            <person name="Nishitani K."/>
            <person name="Ohtani M."/>
            <person name="Okamoto T."/>
            <person name="Okumura M."/>
            <person name="Phillips J."/>
            <person name="Pollak B."/>
            <person name="Reinders A."/>
            <person name="Rovekamp M."/>
            <person name="Sano R."/>
            <person name="Sawa S."/>
            <person name="Schmid M.W."/>
            <person name="Shirakawa M."/>
            <person name="Solano R."/>
            <person name="Spunde A."/>
            <person name="Suetsugu N."/>
            <person name="Sugano S."/>
            <person name="Sugiyama A."/>
            <person name="Sun R."/>
            <person name="Suzuki Y."/>
            <person name="Takenaka M."/>
            <person name="Takezawa D."/>
            <person name="Tomogane H."/>
            <person name="Tsuzuki M."/>
            <person name="Ueda T."/>
            <person name="Umeda M."/>
            <person name="Ward J.M."/>
            <person name="Watanabe Y."/>
            <person name="Yazaki K."/>
            <person name="Yokoyama R."/>
            <person name="Yoshitake Y."/>
            <person name="Yotsui I."/>
            <person name="Zachgo S."/>
            <person name="Schmutz J."/>
        </authorList>
    </citation>
    <scope>NUCLEOTIDE SEQUENCE [LARGE SCALE GENOMIC DNA]</scope>
    <source>
        <strain evidence="2">Tak-1</strain>
    </source>
</reference>
<sequence length="171" mass="18903">MMDSVAVLDQQCGPGRVWSTSGPHAQSSGIKLRPRTMTREISTLEQGFITCRVEVPVQRCRCTGQLVPQNVQFSGDSAGARWQNLLLRYRQSPQCMTTMRIDVSLSLLFQSACLVVRTRPCLSHSSQTAGVGSEIGRILQERVESVTRVQVDGGTIHDIPPVFNTQRTSRS</sequence>
<dbReference type="Gramene" id="Mp1g07020.1">
    <property type="protein sequence ID" value="Mp1g07020.1.cds1"/>
    <property type="gene ID" value="Mp1g07020"/>
</dbReference>
<gene>
    <name evidence="1" type="ORF">MARPO_0043s0093</name>
</gene>
<evidence type="ECO:0000313" key="1">
    <source>
        <dbReference type="EMBL" id="PTQ39858.1"/>
    </source>
</evidence>
<dbReference type="AlphaFoldDB" id="A0A2R6X184"/>
<name>A0A2R6X184_MARPO</name>
<dbReference type="Proteomes" id="UP000244005">
    <property type="component" value="Unassembled WGS sequence"/>
</dbReference>
<evidence type="ECO:0000313" key="2">
    <source>
        <dbReference type="Proteomes" id="UP000244005"/>
    </source>
</evidence>
<proteinExistence type="predicted"/>
<dbReference type="EMBL" id="KZ772715">
    <property type="protein sequence ID" value="PTQ39858.1"/>
    <property type="molecule type" value="Genomic_DNA"/>
</dbReference>
<organism evidence="1 2">
    <name type="scientific">Marchantia polymorpha</name>
    <name type="common">Common liverwort</name>
    <name type="synonym">Marchantia aquatica</name>
    <dbReference type="NCBI Taxonomy" id="3197"/>
    <lineage>
        <taxon>Eukaryota</taxon>
        <taxon>Viridiplantae</taxon>
        <taxon>Streptophyta</taxon>
        <taxon>Embryophyta</taxon>
        <taxon>Marchantiophyta</taxon>
        <taxon>Marchantiopsida</taxon>
        <taxon>Marchantiidae</taxon>
        <taxon>Marchantiales</taxon>
        <taxon>Marchantiaceae</taxon>
        <taxon>Marchantia</taxon>
    </lineage>
</organism>
<keyword evidence="2" id="KW-1185">Reference proteome</keyword>